<sequence length="75" mass="8547">MSCAQLVELVTDFLDGTLDPDTSDRFEEHLRICDGCDTYIEQFRRTIDTLGSLPEAGLPEDARDALLNAFRDWPR</sequence>
<dbReference type="Gene3D" id="1.10.10.1320">
    <property type="entry name" value="Anti-sigma factor, zinc-finger domain"/>
    <property type="match status" value="1"/>
</dbReference>
<feature type="domain" description="Putative zinc-finger" evidence="3">
    <location>
        <begin position="3"/>
        <end position="36"/>
    </location>
</feature>
<gene>
    <name evidence="4" type="ORF">GC106_610</name>
</gene>
<evidence type="ECO:0000313" key="4">
    <source>
        <dbReference type="EMBL" id="NRN62860.1"/>
    </source>
</evidence>
<dbReference type="InterPro" id="IPR041916">
    <property type="entry name" value="Anti_sigma_zinc_sf"/>
</dbReference>
<proteinExistence type="predicted"/>
<accession>A0ABX2EV15</accession>
<dbReference type="RefSeq" id="WP_173123097.1">
    <property type="nucleotide sequence ID" value="NZ_CBCSGW010000042.1"/>
</dbReference>
<keyword evidence="1" id="KW-0805">Transcription regulation</keyword>
<evidence type="ECO:0000256" key="1">
    <source>
        <dbReference type="ARBA" id="ARBA00023015"/>
    </source>
</evidence>
<dbReference type="EMBL" id="JAAATY010000001">
    <property type="protein sequence ID" value="NRN62860.1"/>
    <property type="molecule type" value="Genomic_DNA"/>
</dbReference>
<evidence type="ECO:0000259" key="3">
    <source>
        <dbReference type="Pfam" id="PF13490"/>
    </source>
</evidence>
<name>A0ABX2EV15_9PSEU</name>
<keyword evidence="2" id="KW-0804">Transcription</keyword>
<evidence type="ECO:0000256" key="2">
    <source>
        <dbReference type="ARBA" id="ARBA00023163"/>
    </source>
</evidence>
<comment type="caution">
    <text evidence="4">The sequence shown here is derived from an EMBL/GenBank/DDBJ whole genome shotgun (WGS) entry which is preliminary data.</text>
</comment>
<protein>
    <submittedName>
        <fullName evidence="4">Transmembrane anti-sigma factor</fullName>
    </submittedName>
</protein>
<dbReference type="InterPro" id="IPR027383">
    <property type="entry name" value="Znf_put"/>
</dbReference>
<dbReference type="Proteomes" id="UP000763557">
    <property type="component" value="Unassembled WGS sequence"/>
</dbReference>
<keyword evidence="4" id="KW-0812">Transmembrane</keyword>
<keyword evidence="4" id="KW-0472">Membrane</keyword>
<keyword evidence="5" id="KW-1185">Reference proteome</keyword>
<evidence type="ECO:0000313" key="5">
    <source>
        <dbReference type="Proteomes" id="UP000763557"/>
    </source>
</evidence>
<organism evidence="4 5">
    <name type="scientific">Kibdelosporangium persicum</name>
    <dbReference type="NCBI Taxonomy" id="2698649"/>
    <lineage>
        <taxon>Bacteria</taxon>
        <taxon>Bacillati</taxon>
        <taxon>Actinomycetota</taxon>
        <taxon>Actinomycetes</taxon>
        <taxon>Pseudonocardiales</taxon>
        <taxon>Pseudonocardiaceae</taxon>
        <taxon>Kibdelosporangium</taxon>
    </lineage>
</organism>
<dbReference type="Pfam" id="PF13490">
    <property type="entry name" value="zf-HC2"/>
    <property type="match status" value="1"/>
</dbReference>
<reference evidence="4 5" key="1">
    <citation type="submission" date="2020-01" db="EMBL/GenBank/DDBJ databases">
        <title>Kibdelosporangium persica a novel Actinomycetes from a hot desert in Iran.</title>
        <authorList>
            <person name="Safaei N."/>
            <person name="Zaburannyi N."/>
            <person name="Mueller R."/>
            <person name="Wink J."/>
        </authorList>
    </citation>
    <scope>NUCLEOTIDE SEQUENCE [LARGE SCALE GENOMIC DNA]</scope>
    <source>
        <strain evidence="4 5">4NS15</strain>
    </source>
</reference>